<dbReference type="AlphaFoldDB" id="A0A8J8NMC5"/>
<proteinExistence type="predicted"/>
<dbReference type="EMBL" id="RRYP01011848">
    <property type="protein sequence ID" value="TNV77474.1"/>
    <property type="molecule type" value="Genomic_DNA"/>
</dbReference>
<organism evidence="1 2">
    <name type="scientific">Halteria grandinella</name>
    <dbReference type="NCBI Taxonomy" id="5974"/>
    <lineage>
        <taxon>Eukaryota</taxon>
        <taxon>Sar</taxon>
        <taxon>Alveolata</taxon>
        <taxon>Ciliophora</taxon>
        <taxon>Intramacronucleata</taxon>
        <taxon>Spirotrichea</taxon>
        <taxon>Stichotrichia</taxon>
        <taxon>Sporadotrichida</taxon>
        <taxon>Halteriidae</taxon>
        <taxon>Halteria</taxon>
    </lineage>
</organism>
<protein>
    <submittedName>
        <fullName evidence="1">Uncharacterized protein</fullName>
    </submittedName>
</protein>
<evidence type="ECO:0000313" key="1">
    <source>
        <dbReference type="EMBL" id="TNV77474.1"/>
    </source>
</evidence>
<evidence type="ECO:0000313" key="2">
    <source>
        <dbReference type="Proteomes" id="UP000785679"/>
    </source>
</evidence>
<name>A0A8J8NMC5_HALGN</name>
<dbReference type="Proteomes" id="UP000785679">
    <property type="component" value="Unassembled WGS sequence"/>
</dbReference>
<gene>
    <name evidence="1" type="ORF">FGO68_gene1816</name>
</gene>
<sequence length="88" mass="10122">MRGGPTMMRNHSMNPLFKEILTEQADTWTKCTTRQRQMMCLSLINLHLFQVNEGACSILMNKAKSIYSISFTAKKLKRCAYCMNKVAI</sequence>
<reference evidence="1" key="1">
    <citation type="submission" date="2019-06" db="EMBL/GenBank/DDBJ databases">
        <authorList>
            <person name="Zheng W."/>
        </authorList>
    </citation>
    <scope>NUCLEOTIDE SEQUENCE</scope>
    <source>
        <strain evidence="1">QDHG01</strain>
    </source>
</reference>
<comment type="caution">
    <text evidence="1">The sequence shown here is derived from an EMBL/GenBank/DDBJ whole genome shotgun (WGS) entry which is preliminary data.</text>
</comment>
<accession>A0A8J8NMC5</accession>
<keyword evidence="2" id="KW-1185">Reference proteome</keyword>